<feature type="compositionally biased region" description="Polar residues" evidence="6">
    <location>
        <begin position="27"/>
        <end position="39"/>
    </location>
</feature>
<evidence type="ECO:0000256" key="3">
    <source>
        <dbReference type="ARBA" id="ARBA00018111"/>
    </source>
</evidence>
<dbReference type="RefSeq" id="WP_136573452.1">
    <property type="nucleotide sequence ID" value="NZ_STFG01000008.1"/>
</dbReference>
<evidence type="ECO:0000259" key="8">
    <source>
        <dbReference type="Pfam" id="PF21981"/>
    </source>
</evidence>
<evidence type="ECO:0000256" key="5">
    <source>
        <dbReference type="HAMAP-Rule" id="MF_01114"/>
    </source>
</evidence>
<dbReference type="GO" id="GO:0006282">
    <property type="term" value="P:regulation of DNA repair"/>
    <property type="evidence" value="ECO:0007669"/>
    <property type="project" value="UniProtKB-UniRule"/>
</dbReference>
<dbReference type="PANTHER" id="PTHR33602:SF1">
    <property type="entry name" value="REGULATORY PROTEIN RECX FAMILY PROTEIN"/>
    <property type="match status" value="1"/>
</dbReference>
<keyword evidence="4 5" id="KW-0963">Cytoplasm</keyword>
<comment type="subcellular location">
    <subcellularLocation>
        <location evidence="1 5">Cytoplasm</location>
    </subcellularLocation>
</comment>
<dbReference type="HAMAP" id="MF_01114">
    <property type="entry name" value="RecX"/>
    <property type="match status" value="1"/>
</dbReference>
<feature type="domain" description="RecX second three-helical" evidence="7">
    <location>
        <begin position="102"/>
        <end position="140"/>
    </location>
</feature>
<comment type="function">
    <text evidence="5">Modulates RecA activity.</text>
</comment>
<evidence type="ECO:0000259" key="7">
    <source>
        <dbReference type="Pfam" id="PF02631"/>
    </source>
</evidence>
<comment type="similarity">
    <text evidence="2 5">Belongs to the RecX family.</text>
</comment>
<feature type="domain" description="RecX third three-helical" evidence="8">
    <location>
        <begin position="146"/>
        <end position="197"/>
    </location>
</feature>
<dbReference type="OrthoDB" id="5295441at2"/>
<feature type="domain" description="RecX first three-helical" evidence="9">
    <location>
        <begin position="59"/>
        <end position="93"/>
    </location>
</feature>
<dbReference type="Pfam" id="PF21981">
    <property type="entry name" value="RecX_HTH3"/>
    <property type="match status" value="1"/>
</dbReference>
<dbReference type="Proteomes" id="UP000308917">
    <property type="component" value="Unassembled WGS sequence"/>
</dbReference>
<dbReference type="EMBL" id="STFG01000008">
    <property type="protein sequence ID" value="THU01519.1"/>
    <property type="molecule type" value="Genomic_DNA"/>
</dbReference>
<organism evidence="10 11">
    <name type="scientific">Lampropedia puyangensis</name>
    <dbReference type="NCBI Taxonomy" id="1330072"/>
    <lineage>
        <taxon>Bacteria</taxon>
        <taxon>Pseudomonadati</taxon>
        <taxon>Pseudomonadota</taxon>
        <taxon>Betaproteobacteria</taxon>
        <taxon>Burkholderiales</taxon>
        <taxon>Comamonadaceae</taxon>
        <taxon>Lampropedia</taxon>
    </lineage>
</organism>
<dbReference type="InterPro" id="IPR003783">
    <property type="entry name" value="Regulatory_RecX"/>
</dbReference>
<feature type="region of interest" description="Disordered" evidence="6">
    <location>
        <begin position="1"/>
        <end position="57"/>
    </location>
</feature>
<protein>
    <recommendedName>
        <fullName evidence="3 5">Regulatory protein RecX</fullName>
    </recommendedName>
</protein>
<evidence type="ECO:0000256" key="1">
    <source>
        <dbReference type="ARBA" id="ARBA00004496"/>
    </source>
</evidence>
<evidence type="ECO:0000259" key="9">
    <source>
        <dbReference type="Pfam" id="PF21982"/>
    </source>
</evidence>
<dbReference type="NCBIfam" id="NF001055">
    <property type="entry name" value="PRK00117.2-5"/>
    <property type="match status" value="1"/>
</dbReference>
<reference evidence="10 11" key="1">
    <citation type="journal article" date="2015" name="Antonie Van Leeuwenhoek">
        <title>Lampropedia puyangensis sp. nov., isolated from symptomatic bark of Populus ? euramericana canker and emended description of Lampropedia hyalina (Ehrenberg 1832) Lee et al. 2004.</title>
        <authorList>
            <person name="Li Y."/>
            <person name="Wang T."/>
            <person name="Piao C.G."/>
            <person name="Wang L.F."/>
            <person name="Tian G.Z."/>
            <person name="Zhu T.H."/>
            <person name="Guo M.W."/>
        </authorList>
    </citation>
    <scope>NUCLEOTIDE SEQUENCE [LARGE SCALE GENOMIC DNA]</scope>
    <source>
        <strain evidence="10 11">2-bin</strain>
    </source>
</reference>
<evidence type="ECO:0000256" key="2">
    <source>
        <dbReference type="ARBA" id="ARBA00009695"/>
    </source>
</evidence>
<evidence type="ECO:0000256" key="4">
    <source>
        <dbReference type="ARBA" id="ARBA00022490"/>
    </source>
</evidence>
<dbReference type="InterPro" id="IPR053924">
    <property type="entry name" value="RecX_HTH_2nd"/>
</dbReference>
<dbReference type="InterPro" id="IPR053925">
    <property type="entry name" value="RecX_HTH_3rd"/>
</dbReference>
<dbReference type="InterPro" id="IPR053926">
    <property type="entry name" value="RecX_HTH_1st"/>
</dbReference>
<name>A0A4S8F3H9_9BURK</name>
<evidence type="ECO:0000313" key="10">
    <source>
        <dbReference type="EMBL" id="THU01519.1"/>
    </source>
</evidence>
<dbReference type="GO" id="GO:0005737">
    <property type="term" value="C:cytoplasm"/>
    <property type="evidence" value="ECO:0007669"/>
    <property type="project" value="UniProtKB-SubCell"/>
</dbReference>
<keyword evidence="11" id="KW-1185">Reference proteome</keyword>
<comment type="caution">
    <text evidence="10">The sequence shown here is derived from an EMBL/GenBank/DDBJ whole genome shotgun (WGS) entry which is preliminary data.</text>
</comment>
<gene>
    <name evidence="5 10" type="primary">recX</name>
    <name evidence="10" type="ORF">E9531_09140</name>
</gene>
<proteinExistence type="inferred from homology"/>
<dbReference type="AlphaFoldDB" id="A0A4S8F3H9"/>
<sequence>MVRTPKTWAPGGPIPLSDFLNDHQPEESPTLQASISENTALPPKANTPNPRKEPSLAARALRTLSRREYTRVELQRKLRVWAESPEALEQVLDAMQSKGFLSDARAAESMARQKSARLGTARIQQALIAKGVSKELVDATIAPLQESEWQRAQDLWESKFGHLTDEPLEWQEKQKRQAKQIRFMTSRGFSLEIIRKLMKNKAQE</sequence>
<accession>A0A4S8F3H9</accession>
<dbReference type="Pfam" id="PF21982">
    <property type="entry name" value="RecX_HTH1"/>
    <property type="match status" value="1"/>
</dbReference>
<evidence type="ECO:0000256" key="6">
    <source>
        <dbReference type="SAM" id="MobiDB-lite"/>
    </source>
</evidence>
<dbReference type="PANTHER" id="PTHR33602">
    <property type="entry name" value="REGULATORY PROTEIN RECX FAMILY PROTEIN"/>
    <property type="match status" value="1"/>
</dbReference>
<dbReference type="Gene3D" id="1.10.10.10">
    <property type="entry name" value="Winged helix-like DNA-binding domain superfamily/Winged helix DNA-binding domain"/>
    <property type="match status" value="3"/>
</dbReference>
<dbReference type="Pfam" id="PF02631">
    <property type="entry name" value="RecX_HTH2"/>
    <property type="match status" value="1"/>
</dbReference>
<dbReference type="InterPro" id="IPR036388">
    <property type="entry name" value="WH-like_DNA-bd_sf"/>
</dbReference>
<evidence type="ECO:0000313" key="11">
    <source>
        <dbReference type="Proteomes" id="UP000308917"/>
    </source>
</evidence>